<dbReference type="Proteomes" id="UP000198860">
    <property type="component" value="Unassembled WGS sequence"/>
</dbReference>
<evidence type="ECO:0000313" key="2">
    <source>
        <dbReference type="Proteomes" id="UP000198860"/>
    </source>
</evidence>
<gene>
    <name evidence="1" type="ORF">SAMN05421677_12952</name>
</gene>
<dbReference type="EMBL" id="FNIZ01000029">
    <property type="protein sequence ID" value="SDP71730.1"/>
    <property type="molecule type" value="Genomic_DNA"/>
</dbReference>
<keyword evidence="2" id="KW-1185">Reference proteome</keyword>
<evidence type="ECO:0000313" key="1">
    <source>
        <dbReference type="EMBL" id="SDP71730.1"/>
    </source>
</evidence>
<proteinExistence type="predicted"/>
<dbReference type="OrthoDB" id="47198at2"/>
<organism evidence="1 2">
    <name type="scientific">Halobacillus aidingensis</name>
    <dbReference type="NCBI Taxonomy" id="240303"/>
    <lineage>
        <taxon>Bacteria</taxon>
        <taxon>Bacillati</taxon>
        <taxon>Bacillota</taxon>
        <taxon>Bacilli</taxon>
        <taxon>Bacillales</taxon>
        <taxon>Bacillaceae</taxon>
        <taxon>Halobacillus</taxon>
    </lineage>
</organism>
<dbReference type="STRING" id="240303.SAMN05421677_12952"/>
<dbReference type="RefSeq" id="WP_089654706.1">
    <property type="nucleotide sequence ID" value="NZ_FNIZ01000029.1"/>
</dbReference>
<sequence>MAQFYVNQNQQTGGEHEVHVEGCDFMPFEQNLLELGGHDDCANALEVARNTYEDVNGCKHCCPDCHTK</sequence>
<dbReference type="AlphaFoldDB" id="A0A1H0UZV5"/>
<protein>
    <submittedName>
        <fullName evidence="1">Uncharacterized protein</fullName>
    </submittedName>
</protein>
<reference evidence="2" key="1">
    <citation type="submission" date="2016-10" db="EMBL/GenBank/DDBJ databases">
        <authorList>
            <person name="Varghese N."/>
            <person name="Submissions S."/>
        </authorList>
    </citation>
    <scope>NUCLEOTIDE SEQUENCE [LARGE SCALE GENOMIC DNA]</scope>
    <source>
        <strain evidence="2">CGMCC 1.3703</strain>
    </source>
</reference>
<accession>A0A1H0UZV5</accession>
<name>A0A1H0UZV5_HALAD</name>